<protein>
    <submittedName>
        <fullName evidence="2">Membrane protein</fullName>
    </submittedName>
</protein>
<dbReference type="EMBL" id="JAUSVO010000003">
    <property type="protein sequence ID" value="MDQ0437723.1"/>
    <property type="molecule type" value="Genomic_DNA"/>
</dbReference>
<evidence type="ECO:0000313" key="3">
    <source>
        <dbReference type="Proteomes" id="UP001241603"/>
    </source>
</evidence>
<feature type="domain" description="Inner membrane protein YgaP-like transmembrane" evidence="1">
    <location>
        <begin position="14"/>
        <end position="74"/>
    </location>
</feature>
<reference evidence="2 3" key="1">
    <citation type="submission" date="2023-07" db="EMBL/GenBank/DDBJ databases">
        <title>Genomic Encyclopedia of Type Strains, Phase IV (KMG-IV): sequencing the most valuable type-strain genomes for metagenomic binning, comparative biology and taxonomic classification.</title>
        <authorList>
            <person name="Goeker M."/>
        </authorList>
    </citation>
    <scope>NUCLEOTIDE SEQUENCE [LARGE SCALE GENOMIC DNA]</scope>
    <source>
        <strain evidence="2 3">B6-8</strain>
    </source>
</reference>
<dbReference type="InterPro" id="IPR021309">
    <property type="entry name" value="YgaP-like_TM"/>
</dbReference>
<accession>A0ABU0H5Y4</accession>
<keyword evidence="3" id="KW-1185">Reference proteome</keyword>
<evidence type="ECO:0000259" key="1">
    <source>
        <dbReference type="Pfam" id="PF11127"/>
    </source>
</evidence>
<organism evidence="2 3">
    <name type="scientific">Kaistia dalseonensis</name>
    <dbReference type="NCBI Taxonomy" id="410840"/>
    <lineage>
        <taxon>Bacteria</taxon>
        <taxon>Pseudomonadati</taxon>
        <taxon>Pseudomonadota</taxon>
        <taxon>Alphaproteobacteria</taxon>
        <taxon>Hyphomicrobiales</taxon>
        <taxon>Kaistiaceae</taxon>
        <taxon>Kaistia</taxon>
    </lineage>
</organism>
<dbReference type="RefSeq" id="WP_266348662.1">
    <property type="nucleotide sequence ID" value="NZ_JAPKNG010000003.1"/>
</dbReference>
<gene>
    <name evidence="2" type="ORF">QO014_002115</name>
</gene>
<comment type="caution">
    <text evidence="2">The sequence shown here is derived from an EMBL/GenBank/DDBJ whole genome shotgun (WGS) entry which is preliminary data.</text>
</comment>
<dbReference type="Proteomes" id="UP001241603">
    <property type="component" value="Unassembled WGS sequence"/>
</dbReference>
<evidence type="ECO:0000313" key="2">
    <source>
        <dbReference type="EMBL" id="MDQ0437723.1"/>
    </source>
</evidence>
<proteinExistence type="predicted"/>
<sequence length="80" mass="8509">MIFRSKPPVIAPAMSTGERTASVLAGLFLAAVAVRPRPNRLLSVLALATGSYLAYRGATGTCPLSEAIEDRVHCSEKSHR</sequence>
<dbReference type="Pfam" id="PF11127">
    <property type="entry name" value="YgaP-like_TM"/>
    <property type="match status" value="1"/>
</dbReference>
<name>A0ABU0H5Y4_9HYPH</name>